<accession>A0AAN6PPI8</accession>
<evidence type="ECO:0000313" key="3">
    <source>
        <dbReference type="Proteomes" id="UP001303115"/>
    </source>
</evidence>
<dbReference type="AlphaFoldDB" id="A0AAN6PPI8"/>
<evidence type="ECO:0000256" key="1">
    <source>
        <dbReference type="SAM" id="MobiDB-lite"/>
    </source>
</evidence>
<protein>
    <submittedName>
        <fullName evidence="2">Uncharacterized protein</fullName>
    </submittedName>
</protein>
<comment type="caution">
    <text evidence="2">The sequence shown here is derived from an EMBL/GenBank/DDBJ whole genome shotgun (WGS) entry which is preliminary data.</text>
</comment>
<feature type="region of interest" description="Disordered" evidence="1">
    <location>
        <begin position="112"/>
        <end position="133"/>
    </location>
</feature>
<feature type="compositionally biased region" description="Basic residues" evidence="1">
    <location>
        <begin position="153"/>
        <end position="164"/>
    </location>
</feature>
<evidence type="ECO:0000313" key="2">
    <source>
        <dbReference type="EMBL" id="KAK4043860.1"/>
    </source>
</evidence>
<keyword evidence="3" id="KW-1185">Reference proteome</keyword>
<reference evidence="3" key="1">
    <citation type="journal article" date="2023" name="Mol. Phylogenet. Evol.">
        <title>Genome-scale phylogeny and comparative genomics of the fungal order Sordariales.</title>
        <authorList>
            <person name="Hensen N."/>
            <person name="Bonometti L."/>
            <person name="Westerberg I."/>
            <person name="Brannstrom I.O."/>
            <person name="Guillou S."/>
            <person name="Cros-Aarteil S."/>
            <person name="Calhoun S."/>
            <person name="Haridas S."/>
            <person name="Kuo A."/>
            <person name="Mondo S."/>
            <person name="Pangilinan J."/>
            <person name="Riley R."/>
            <person name="LaButti K."/>
            <person name="Andreopoulos B."/>
            <person name="Lipzen A."/>
            <person name="Chen C."/>
            <person name="Yan M."/>
            <person name="Daum C."/>
            <person name="Ng V."/>
            <person name="Clum A."/>
            <person name="Steindorff A."/>
            <person name="Ohm R.A."/>
            <person name="Martin F."/>
            <person name="Silar P."/>
            <person name="Natvig D.O."/>
            <person name="Lalanne C."/>
            <person name="Gautier V."/>
            <person name="Ament-Velasquez S.L."/>
            <person name="Kruys A."/>
            <person name="Hutchinson M.I."/>
            <person name="Powell A.J."/>
            <person name="Barry K."/>
            <person name="Miller A.N."/>
            <person name="Grigoriev I.V."/>
            <person name="Debuchy R."/>
            <person name="Gladieux P."/>
            <person name="Hiltunen Thoren M."/>
            <person name="Johannesson H."/>
        </authorList>
    </citation>
    <scope>NUCLEOTIDE SEQUENCE [LARGE SCALE GENOMIC DNA]</scope>
    <source>
        <strain evidence="3">CBS 284.82</strain>
    </source>
</reference>
<proteinExistence type="predicted"/>
<organism evidence="2 3">
    <name type="scientific">Parachaetomium inaequale</name>
    <dbReference type="NCBI Taxonomy" id="2588326"/>
    <lineage>
        <taxon>Eukaryota</taxon>
        <taxon>Fungi</taxon>
        <taxon>Dikarya</taxon>
        <taxon>Ascomycota</taxon>
        <taxon>Pezizomycotina</taxon>
        <taxon>Sordariomycetes</taxon>
        <taxon>Sordariomycetidae</taxon>
        <taxon>Sordariales</taxon>
        <taxon>Chaetomiaceae</taxon>
        <taxon>Parachaetomium</taxon>
    </lineage>
</organism>
<dbReference type="Proteomes" id="UP001303115">
    <property type="component" value="Unassembled WGS sequence"/>
</dbReference>
<sequence>MATSALPPPLYCDTTSCDLDPLVCSQDNDEWGNPFLSKRDSIITVADDDDGVSLLEKRGGKQPYTWKTAAGVFITQYSLTYRTPGAYMRNIQAGLQGIARRWWRVRSRSCNDPAVSPQELERDQAPPDTSQVEHTVPAVTIARFASVVNHGRHWAPHPAGRRRSDRNGGWIELGQMTPEGPPTRTEAITNREFWENVWNNAEGLPPNLAPVTPNSPDLRRPVDRLYEALGSNTNAPHFTLLEGNINGMKGQIETFNSPMARDRLRRYVRRALDPGESDPAASIESFMAPFRETRGVFQYLRSNDVVTRLDTVTAAIYTQLQFLELNIPEARGLAAHWNEFYPYYFSQVSQFARDWASTQIAYIREQYNANPRAYNREKVLKQLKEIEDDIPNWKYAFED</sequence>
<name>A0AAN6PPI8_9PEZI</name>
<dbReference type="EMBL" id="MU854323">
    <property type="protein sequence ID" value="KAK4043860.1"/>
    <property type="molecule type" value="Genomic_DNA"/>
</dbReference>
<gene>
    <name evidence="2" type="ORF">C8A01DRAFT_31960</name>
</gene>
<feature type="region of interest" description="Disordered" evidence="1">
    <location>
        <begin position="153"/>
        <end position="184"/>
    </location>
</feature>